<dbReference type="RefSeq" id="WP_163288910.1">
    <property type="nucleotide sequence ID" value="NZ_JAAGWY010000001.1"/>
</dbReference>
<dbReference type="Gene3D" id="3.40.50.2300">
    <property type="match status" value="2"/>
</dbReference>
<dbReference type="CDD" id="cd01392">
    <property type="entry name" value="HTH_LacI"/>
    <property type="match status" value="1"/>
</dbReference>
<dbReference type="InterPro" id="IPR046335">
    <property type="entry name" value="LacI/GalR-like_sensor"/>
</dbReference>
<evidence type="ECO:0000256" key="2">
    <source>
        <dbReference type="ARBA" id="ARBA00023125"/>
    </source>
</evidence>
<keyword evidence="3" id="KW-0804">Transcription</keyword>
<keyword evidence="2" id="KW-0238">DNA-binding</keyword>
<evidence type="ECO:0000259" key="4">
    <source>
        <dbReference type="PROSITE" id="PS50932"/>
    </source>
</evidence>
<evidence type="ECO:0000313" key="5">
    <source>
        <dbReference type="EMBL" id="NEN05736.1"/>
    </source>
</evidence>
<dbReference type="SUPFAM" id="SSF47413">
    <property type="entry name" value="lambda repressor-like DNA-binding domains"/>
    <property type="match status" value="1"/>
</dbReference>
<sequence>MSDHATLEAVAREAAVSIATASKVLNDRPGVAPETRERVTKALHAHGYRKRGTEQAFSPQIELVYESLDGEWTMELVRGAVRVANAHDLTVTVSESRVRHGVAPGWAKAVSKRQPAGVILVASDMSENDKHELRSRNVPFVIVDPAGDPAPEVPSIGSTNWAGGMAAARHLIELGHTRIGVIAGPDDLMATRARVDGFRSAMGAANLPIDDSLIISHEFSDEASAEPGIRLLSRSDRPTAIFATSDIKALGAYEAARSLGLRIPHDLSVVGYDDLPLARWAGPPLTTVRQPLMEMAQEAAKLVVRLRAEPRASADRIELVTSLVVRSSTARPA</sequence>
<keyword evidence="1" id="KW-0805">Transcription regulation</keyword>
<proteinExistence type="predicted"/>
<dbReference type="CDD" id="cd06296">
    <property type="entry name" value="PBP1_CatR-like"/>
    <property type="match status" value="1"/>
</dbReference>
<dbReference type="InterPro" id="IPR010982">
    <property type="entry name" value="Lambda_DNA-bd_dom_sf"/>
</dbReference>
<dbReference type="Gene3D" id="1.10.260.40">
    <property type="entry name" value="lambda repressor-like DNA-binding domains"/>
    <property type="match status" value="1"/>
</dbReference>
<comment type="caution">
    <text evidence="5">The sequence shown here is derived from an EMBL/GenBank/DDBJ whole genome shotgun (WGS) entry which is preliminary data.</text>
</comment>
<organism evidence="5 6">
    <name type="scientific">Leifsonia tongyongensis</name>
    <dbReference type="NCBI Taxonomy" id="1268043"/>
    <lineage>
        <taxon>Bacteria</taxon>
        <taxon>Bacillati</taxon>
        <taxon>Actinomycetota</taxon>
        <taxon>Actinomycetes</taxon>
        <taxon>Micrococcales</taxon>
        <taxon>Microbacteriaceae</taxon>
        <taxon>Leifsonia</taxon>
    </lineage>
</organism>
<evidence type="ECO:0000256" key="3">
    <source>
        <dbReference type="ARBA" id="ARBA00023163"/>
    </source>
</evidence>
<dbReference type="Pfam" id="PF13377">
    <property type="entry name" value="Peripla_BP_3"/>
    <property type="match status" value="1"/>
</dbReference>
<dbReference type="GO" id="GO:0000976">
    <property type="term" value="F:transcription cis-regulatory region binding"/>
    <property type="evidence" value="ECO:0007669"/>
    <property type="project" value="TreeGrafter"/>
</dbReference>
<dbReference type="InterPro" id="IPR000843">
    <property type="entry name" value="HTH_LacI"/>
</dbReference>
<evidence type="ECO:0000256" key="1">
    <source>
        <dbReference type="ARBA" id="ARBA00023015"/>
    </source>
</evidence>
<accession>A0A6L9XWT2</accession>
<dbReference type="Pfam" id="PF00356">
    <property type="entry name" value="LacI"/>
    <property type="match status" value="1"/>
</dbReference>
<dbReference type="PROSITE" id="PS50932">
    <property type="entry name" value="HTH_LACI_2"/>
    <property type="match status" value="1"/>
</dbReference>
<dbReference type="PANTHER" id="PTHR30146:SF153">
    <property type="entry name" value="LACTOSE OPERON REPRESSOR"/>
    <property type="match status" value="1"/>
</dbReference>
<keyword evidence="6" id="KW-1185">Reference proteome</keyword>
<evidence type="ECO:0000313" key="6">
    <source>
        <dbReference type="Proteomes" id="UP000474967"/>
    </source>
</evidence>
<reference evidence="5 6" key="1">
    <citation type="journal article" date="2014" name="J. Microbiol.">
        <title>Diaminobutyricibacter tongyongensis gen. nov., sp. nov. and Homoserinibacter gongjuensis gen. nov., sp. nov. belong to the family Microbacteriaceae.</title>
        <authorList>
            <person name="Kim S.J."/>
            <person name="Ahn J.H."/>
            <person name="Weon H.Y."/>
            <person name="Hamada M."/>
            <person name="Suzuki K."/>
            <person name="Kwon S.W."/>
        </authorList>
    </citation>
    <scope>NUCLEOTIDE SEQUENCE [LARGE SCALE GENOMIC DNA]</scope>
    <source>
        <strain evidence="5 6">NBRC 108724</strain>
    </source>
</reference>
<protein>
    <submittedName>
        <fullName evidence="5">LacI family transcriptional regulator</fullName>
    </submittedName>
</protein>
<name>A0A6L9XWT2_9MICO</name>
<dbReference type="GO" id="GO:0003700">
    <property type="term" value="F:DNA-binding transcription factor activity"/>
    <property type="evidence" value="ECO:0007669"/>
    <property type="project" value="TreeGrafter"/>
</dbReference>
<feature type="domain" description="HTH lacI-type" evidence="4">
    <location>
        <begin position="5"/>
        <end position="59"/>
    </location>
</feature>
<dbReference type="SMART" id="SM00354">
    <property type="entry name" value="HTH_LACI"/>
    <property type="match status" value="1"/>
</dbReference>
<dbReference type="EMBL" id="JAAGWY010000001">
    <property type="protein sequence ID" value="NEN05736.1"/>
    <property type="molecule type" value="Genomic_DNA"/>
</dbReference>
<gene>
    <name evidence="5" type="ORF">G3T36_07605</name>
</gene>
<dbReference type="PANTHER" id="PTHR30146">
    <property type="entry name" value="LACI-RELATED TRANSCRIPTIONAL REPRESSOR"/>
    <property type="match status" value="1"/>
</dbReference>
<dbReference type="SUPFAM" id="SSF53822">
    <property type="entry name" value="Periplasmic binding protein-like I"/>
    <property type="match status" value="1"/>
</dbReference>
<dbReference type="AlphaFoldDB" id="A0A6L9XWT2"/>
<dbReference type="Proteomes" id="UP000474967">
    <property type="component" value="Unassembled WGS sequence"/>
</dbReference>
<dbReference type="InterPro" id="IPR028082">
    <property type="entry name" value="Peripla_BP_I"/>
</dbReference>